<proteinExistence type="predicted"/>
<dbReference type="AlphaFoldDB" id="A0A921SVC2"/>
<gene>
    <name evidence="2" type="ORF">K8U91_06905</name>
</gene>
<reference evidence="2" key="2">
    <citation type="submission" date="2021-09" db="EMBL/GenBank/DDBJ databases">
        <authorList>
            <person name="Gilroy R."/>
        </authorList>
    </citation>
    <scope>NUCLEOTIDE SEQUENCE</scope>
    <source>
        <strain evidence="2">CHK121-7720</strain>
    </source>
</reference>
<sequence length="292" mass="33009">MRKAITAAIAAASVLMIGCTNQSTEVKRLQAENDSLRQVNAQTTADFNEMIQLMNDVEEGFRQIKEAENYLVTQKDANGEVSLTTREQIKNDMTLVAETLQKNKERLEKLQKQLTQSKNQSAALQKTITRLQGEIAEKTELITSLQESLAKRDVRIAELDEAVSSLTGQVENLTTENQQQKEVLMTQDEALNTVYYALGTNKELKEQKIVEGGGLFSSKKVMEGNFNKDYFTAADMRKLHDIPFDSKKAKLLTKHPEGTYEMQKDNEGYLTLVITNPESFWSLSRYLVVELN</sequence>
<evidence type="ECO:0000313" key="3">
    <source>
        <dbReference type="Proteomes" id="UP000757103"/>
    </source>
</evidence>
<evidence type="ECO:0008006" key="4">
    <source>
        <dbReference type="Google" id="ProtNLM"/>
    </source>
</evidence>
<reference evidence="2" key="1">
    <citation type="journal article" date="2021" name="PeerJ">
        <title>Extensive microbial diversity within the chicken gut microbiome revealed by metagenomics and culture.</title>
        <authorList>
            <person name="Gilroy R."/>
            <person name="Ravi A."/>
            <person name="Getino M."/>
            <person name="Pursley I."/>
            <person name="Horton D.L."/>
            <person name="Alikhan N.F."/>
            <person name="Baker D."/>
            <person name="Gharbi K."/>
            <person name="Hall N."/>
            <person name="Watson M."/>
            <person name="Adriaenssens E.M."/>
            <person name="Foster-Nyarko E."/>
            <person name="Jarju S."/>
            <person name="Secka A."/>
            <person name="Antonio M."/>
            <person name="Oren A."/>
            <person name="Chaudhuri R.R."/>
            <person name="La Ragione R."/>
            <person name="Hildebrand F."/>
            <person name="Pallen M.J."/>
        </authorList>
    </citation>
    <scope>NUCLEOTIDE SEQUENCE</scope>
    <source>
        <strain evidence="2">CHK121-7720</strain>
    </source>
</reference>
<accession>A0A921SVC2</accession>
<comment type="caution">
    <text evidence="2">The sequence shown here is derived from an EMBL/GenBank/DDBJ whole genome shotgun (WGS) entry which is preliminary data.</text>
</comment>
<dbReference type="Proteomes" id="UP000757103">
    <property type="component" value="Unassembled WGS sequence"/>
</dbReference>
<dbReference type="RefSeq" id="WP_273306225.1">
    <property type="nucleotide sequence ID" value="NZ_DYUD01000022.1"/>
</dbReference>
<feature type="coiled-coil region" evidence="1">
    <location>
        <begin position="19"/>
        <end position="46"/>
    </location>
</feature>
<organism evidence="2 3">
    <name type="scientific">Barnesiella viscericola</name>
    <dbReference type="NCBI Taxonomy" id="397865"/>
    <lineage>
        <taxon>Bacteria</taxon>
        <taxon>Pseudomonadati</taxon>
        <taxon>Bacteroidota</taxon>
        <taxon>Bacteroidia</taxon>
        <taxon>Bacteroidales</taxon>
        <taxon>Barnesiellaceae</taxon>
        <taxon>Barnesiella</taxon>
    </lineage>
</organism>
<feature type="coiled-coil region" evidence="1">
    <location>
        <begin position="90"/>
        <end position="183"/>
    </location>
</feature>
<keyword evidence="1" id="KW-0175">Coiled coil</keyword>
<dbReference type="EMBL" id="DYUD01000022">
    <property type="protein sequence ID" value="HJG89182.1"/>
    <property type="molecule type" value="Genomic_DNA"/>
</dbReference>
<evidence type="ECO:0000313" key="2">
    <source>
        <dbReference type="EMBL" id="HJG89182.1"/>
    </source>
</evidence>
<dbReference type="PROSITE" id="PS51257">
    <property type="entry name" value="PROKAR_LIPOPROTEIN"/>
    <property type="match status" value="1"/>
</dbReference>
<dbReference type="Gene3D" id="1.10.287.1490">
    <property type="match status" value="1"/>
</dbReference>
<evidence type="ECO:0000256" key="1">
    <source>
        <dbReference type="SAM" id="Coils"/>
    </source>
</evidence>
<name>A0A921SVC2_9BACT</name>
<protein>
    <recommendedName>
        <fullName evidence="4">Lipoprotein</fullName>
    </recommendedName>
</protein>